<proteinExistence type="predicted"/>
<dbReference type="Proteomes" id="UP001056120">
    <property type="component" value="Linkage Group LG06"/>
</dbReference>
<name>A0ACB9IXJ1_9ASTR</name>
<gene>
    <name evidence="1" type="ORF">L1987_16900</name>
</gene>
<reference evidence="1 2" key="2">
    <citation type="journal article" date="2022" name="Mol. Ecol. Resour.">
        <title>The genomes of chicory, endive, great burdock and yacon provide insights into Asteraceae paleo-polyploidization history and plant inulin production.</title>
        <authorList>
            <person name="Fan W."/>
            <person name="Wang S."/>
            <person name="Wang H."/>
            <person name="Wang A."/>
            <person name="Jiang F."/>
            <person name="Liu H."/>
            <person name="Zhao H."/>
            <person name="Xu D."/>
            <person name="Zhang Y."/>
        </authorList>
    </citation>
    <scope>NUCLEOTIDE SEQUENCE [LARGE SCALE GENOMIC DNA]</scope>
    <source>
        <strain evidence="2">cv. Yunnan</strain>
        <tissue evidence="1">Leaves</tissue>
    </source>
</reference>
<dbReference type="EMBL" id="CM042023">
    <property type="protein sequence ID" value="KAI3812193.1"/>
    <property type="molecule type" value="Genomic_DNA"/>
</dbReference>
<protein>
    <submittedName>
        <fullName evidence="1">Uncharacterized protein</fullName>
    </submittedName>
</protein>
<sequence>MGTKTQFFIIATILLAAITTIFLPVIITTISLAYHHHHHPSDPPPDFPHDATQFLRSNGFNFIANLIHISPDLFISTPEATIFAIPDSIMSNLSIPPYMTIELATYHISPYKLTIQDLFHKPLNTCFPTMFQQQKISITKKDQQNQLLEINNVLITHPDMFLQPSVAIHAVSGPFASFKLLPQINELPICNINQSQRLDVIKIKAEWKMMVKFLTSSGFSPFAFWLYNVLDGIIKDHPNLHTMTIFAPPVIEIMEMGPSVVHKLLRYHIVPKKHSFKHLASMPEGASIMTLCPGKEIEITGTVGDVSDELLSINRVEITSPDLLSSRSFVVHGIARAFAMDGAASSVS</sequence>
<organism evidence="1 2">
    <name type="scientific">Smallanthus sonchifolius</name>
    <dbReference type="NCBI Taxonomy" id="185202"/>
    <lineage>
        <taxon>Eukaryota</taxon>
        <taxon>Viridiplantae</taxon>
        <taxon>Streptophyta</taxon>
        <taxon>Embryophyta</taxon>
        <taxon>Tracheophyta</taxon>
        <taxon>Spermatophyta</taxon>
        <taxon>Magnoliopsida</taxon>
        <taxon>eudicotyledons</taxon>
        <taxon>Gunneridae</taxon>
        <taxon>Pentapetalae</taxon>
        <taxon>asterids</taxon>
        <taxon>campanulids</taxon>
        <taxon>Asterales</taxon>
        <taxon>Asteraceae</taxon>
        <taxon>Asteroideae</taxon>
        <taxon>Heliantheae alliance</taxon>
        <taxon>Millerieae</taxon>
        <taxon>Smallanthus</taxon>
    </lineage>
</organism>
<reference evidence="2" key="1">
    <citation type="journal article" date="2022" name="Mol. Ecol. Resour.">
        <title>The genomes of chicory, endive, great burdock and yacon provide insights into Asteraceae palaeo-polyploidization history and plant inulin production.</title>
        <authorList>
            <person name="Fan W."/>
            <person name="Wang S."/>
            <person name="Wang H."/>
            <person name="Wang A."/>
            <person name="Jiang F."/>
            <person name="Liu H."/>
            <person name="Zhao H."/>
            <person name="Xu D."/>
            <person name="Zhang Y."/>
        </authorList>
    </citation>
    <scope>NUCLEOTIDE SEQUENCE [LARGE SCALE GENOMIC DNA]</scope>
    <source>
        <strain evidence="2">cv. Yunnan</strain>
    </source>
</reference>
<evidence type="ECO:0000313" key="1">
    <source>
        <dbReference type="EMBL" id="KAI3812193.1"/>
    </source>
</evidence>
<comment type="caution">
    <text evidence="1">The sequence shown here is derived from an EMBL/GenBank/DDBJ whole genome shotgun (WGS) entry which is preliminary data.</text>
</comment>
<evidence type="ECO:0000313" key="2">
    <source>
        <dbReference type="Proteomes" id="UP001056120"/>
    </source>
</evidence>
<accession>A0ACB9IXJ1</accession>
<keyword evidence="2" id="KW-1185">Reference proteome</keyword>